<evidence type="ECO:0000313" key="4">
    <source>
        <dbReference type="Proteomes" id="UP000494256"/>
    </source>
</evidence>
<dbReference type="CDD" id="cd00104">
    <property type="entry name" value="KAZAL_FS"/>
    <property type="match status" value="2"/>
</dbReference>
<evidence type="ECO:0000256" key="1">
    <source>
        <dbReference type="SAM" id="SignalP"/>
    </source>
</evidence>
<dbReference type="InterPro" id="IPR036058">
    <property type="entry name" value="Kazal_dom_sf"/>
</dbReference>
<dbReference type="InterPro" id="IPR002350">
    <property type="entry name" value="Kazal_dom"/>
</dbReference>
<dbReference type="Pfam" id="PF00050">
    <property type="entry name" value="Kazal_1"/>
    <property type="match status" value="2"/>
</dbReference>
<dbReference type="OrthoDB" id="7278554at2759"/>
<dbReference type="Gene3D" id="3.30.60.30">
    <property type="match status" value="2"/>
</dbReference>
<dbReference type="GO" id="GO:0005615">
    <property type="term" value="C:extracellular space"/>
    <property type="evidence" value="ECO:0007669"/>
    <property type="project" value="TreeGrafter"/>
</dbReference>
<dbReference type="AlphaFoldDB" id="A0A8S0ZNH5"/>
<reference evidence="3 4" key="1">
    <citation type="submission" date="2020-04" db="EMBL/GenBank/DDBJ databases">
        <authorList>
            <person name="Wallbank WR R."/>
            <person name="Pardo Diaz C."/>
            <person name="Kozak K."/>
            <person name="Martin S."/>
            <person name="Jiggins C."/>
            <person name="Moest M."/>
            <person name="Warren A I."/>
            <person name="Byers J.R.P. K."/>
            <person name="Montejo-Kovacevich G."/>
            <person name="Yen C E."/>
        </authorList>
    </citation>
    <scope>NUCLEOTIDE SEQUENCE [LARGE SCALE GENOMIC DNA]</scope>
</reference>
<keyword evidence="1" id="KW-0732">Signal</keyword>
<sequence length="120" mass="13142">MAFTYGILLLVVAQMSTAFAHPPCACTRNFQPVCGSDAQTYNNKCLLDCASSQSETKITVYKDVSCESLRIPDSCICNAIHLPVCGNDGKTYSNECDLNCNKERFNKLLVVEHSGPCQSH</sequence>
<name>A0A8S0ZNH5_ARCPL</name>
<comment type="caution">
    <text evidence="3">The sequence shown here is derived from an EMBL/GenBank/DDBJ whole genome shotgun (WGS) entry which is preliminary data.</text>
</comment>
<accession>A0A8S0ZNH5</accession>
<dbReference type="PROSITE" id="PS00282">
    <property type="entry name" value="KAZAL_1"/>
    <property type="match status" value="2"/>
</dbReference>
<organism evidence="3 4">
    <name type="scientific">Arctia plantaginis</name>
    <name type="common">Wood tiger moth</name>
    <name type="synonym">Phalaena plantaginis</name>
    <dbReference type="NCBI Taxonomy" id="874455"/>
    <lineage>
        <taxon>Eukaryota</taxon>
        <taxon>Metazoa</taxon>
        <taxon>Ecdysozoa</taxon>
        <taxon>Arthropoda</taxon>
        <taxon>Hexapoda</taxon>
        <taxon>Insecta</taxon>
        <taxon>Pterygota</taxon>
        <taxon>Neoptera</taxon>
        <taxon>Endopterygota</taxon>
        <taxon>Lepidoptera</taxon>
        <taxon>Glossata</taxon>
        <taxon>Ditrysia</taxon>
        <taxon>Noctuoidea</taxon>
        <taxon>Erebidae</taxon>
        <taxon>Arctiinae</taxon>
        <taxon>Arctia</taxon>
    </lineage>
</organism>
<dbReference type="PROSITE" id="PS51465">
    <property type="entry name" value="KAZAL_2"/>
    <property type="match status" value="2"/>
</dbReference>
<feature type="signal peptide" evidence="1">
    <location>
        <begin position="1"/>
        <end position="20"/>
    </location>
</feature>
<dbReference type="PANTHER" id="PTHR21131:SF0">
    <property type="entry name" value="GEO10195P1-RELATED"/>
    <property type="match status" value="1"/>
</dbReference>
<dbReference type="InterPro" id="IPR053265">
    <property type="entry name" value="Serpin"/>
</dbReference>
<feature type="domain" description="Kazal-like" evidence="2">
    <location>
        <begin position="60"/>
        <end position="119"/>
    </location>
</feature>
<protein>
    <recommendedName>
        <fullName evidence="2">Kazal-like domain-containing protein</fullName>
    </recommendedName>
</protein>
<evidence type="ECO:0000259" key="2">
    <source>
        <dbReference type="PROSITE" id="PS51465"/>
    </source>
</evidence>
<dbReference type="EMBL" id="CADEBD010000294">
    <property type="protein sequence ID" value="CAB3234349.1"/>
    <property type="molecule type" value="Genomic_DNA"/>
</dbReference>
<feature type="chain" id="PRO_5035712838" description="Kazal-like domain-containing protein" evidence="1">
    <location>
        <begin position="21"/>
        <end position="120"/>
    </location>
</feature>
<dbReference type="Proteomes" id="UP000494256">
    <property type="component" value="Unassembled WGS sequence"/>
</dbReference>
<proteinExistence type="predicted"/>
<evidence type="ECO:0000313" key="3">
    <source>
        <dbReference type="EMBL" id="CAB3234349.1"/>
    </source>
</evidence>
<feature type="domain" description="Kazal-like" evidence="2">
    <location>
        <begin position="18"/>
        <end position="54"/>
    </location>
</feature>
<dbReference type="SUPFAM" id="SSF100895">
    <property type="entry name" value="Kazal-type serine protease inhibitors"/>
    <property type="match status" value="2"/>
</dbReference>
<dbReference type="PANTHER" id="PTHR21131">
    <property type="entry name" value="SERINE-TYPE ENDOPEPTIDASE INHIBITOR"/>
    <property type="match status" value="1"/>
</dbReference>
<gene>
    <name evidence="3" type="ORF">APLA_LOCUS6566</name>
</gene>
<dbReference type="SMART" id="SM00280">
    <property type="entry name" value="KAZAL"/>
    <property type="match status" value="2"/>
</dbReference>